<feature type="domain" description="Polymerase/histidinol phosphatase N-terminal" evidence="7">
    <location>
        <begin position="123"/>
        <end position="190"/>
    </location>
</feature>
<evidence type="ECO:0000313" key="8">
    <source>
        <dbReference type="EMBL" id="DAD83464.1"/>
    </source>
</evidence>
<evidence type="ECO:0000256" key="2">
    <source>
        <dbReference type="ARBA" id="ARBA00022679"/>
    </source>
</evidence>
<dbReference type="GO" id="GO:0003887">
    <property type="term" value="F:DNA-directed DNA polymerase activity"/>
    <property type="evidence" value="ECO:0007669"/>
    <property type="project" value="UniProtKB-KW"/>
</dbReference>
<proteinExistence type="predicted"/>
<keyword evidence="2" id="KW-0808">Transferase</keyword>
<evidence type="ECO:0000259" key="7">
    <source>
        <dbReference type="SMART" id="SM00481"/>
    </source>
</evidence>
<accession>A0A8S5MMK5</accession>
<organism evidence="8">
    <name type="scientific">Siphoviridae sp. ctxc31</name>
    <dbReference type="NCBI Taxonomy" id="2826520"/>
    <lineage>
        <taxon>Viruses</taxon>
        <taxon>Duplodnaviria</taxon>
        <taxon>Heunggongvirae</taxon>
        <taxon>Uroviricota</taxon>
        <taxon>Caudoviricetes</taxon>
    </lineage>
</organism>
<sequence>MDLGPFLIFNRMKELYEELQAYLLENFIQFSSRKTEQDRYLFSIDGKSYELFEPLQWNDDENPVFFDEAFTWVNDKTEYDRYIFKFGGCWYWFNRGEEKNIKLNRVKYLGKVNLQEEDLLLPCFLGVHGPFEMLNSCGSYKDWVDKAKFLGIQKLGVCEKGSLAGAFKFQSACKKEGIEPIFGMEIPIKDEKKDLLFSVKAFVKNEQGWLNLLKINKFLNVDGNGFTSIENFIENRNGLFCILDPKTIRFEDIPVGWRTMFAHQFYYQLDTVIYEKEDRDRWYLENLKKFFDSKIKPVAMCDAYYVEKEGYIVRNRLNKIAGVMNYESKNQYFKNGEEYFFELQSLFNENDFERFLDSFMDAVENLVDICAECNYTFETNQRHLPRYIMTEEERKLYSSNKEMFEELVFKGLEEHIDLLDKYGEDVIGERIDREIDVIEYGEVEDYFLVLRDIVNWCRANNILLGAGRGSAAGSLVTYLLGITKVDPMRYGLLFERFLNKGRIKVSLPDIDTDFPGEARPRVKEYMEQRFGVDQVCSVGTYGTLQLKAAIQDFARLEKIPIPLVRRICKILETEKVKTIEDFFKTACKYEEVKKFLNDHAEMFNCLMLSLGQPKTSSIHACAMMIFPDEKTLYEWCPVRSQKGLIVSEWEGLELDEAGFLKEDILGIEQLDKFTDILNLIEEHYGKRIDLYKIPKDDPKVFDFFQKGFLGDVFHFGAKGLSSYCVKMQPTSVDELSDCAALYRPGVMENGYHEEYLLRKAGERECTYHVGTEKILNSTYGLFVYQEQVMALMHELAGMDLVTCDTARKAMGKKKIDVIKSLEGQFIKGYCDRYEVTEEYAKDFWEEIVKASSYLFNKSHSVSYSINGYNSLWLKVHYPIEFWSVTFSRAKAEDYPYYINEIRRSGNIQIKSVDINQSGANIVSDVKSNSIYWAFNSVSQLGDVAQQELMEERTKNGEYFSFDEFIDRFNKKGSSINKSVVENLIYSGAFDSIEGIKKVTDRERLLLNYREKKNIKIDEKKDEYSIARDKGKKDQEWWWLLQQKRKSGFCFFDYKYLVNKYLSPIVTDGGLGTPYFVDGKQVQDEDIVDHYTNHVMVGGYVLNIDEMSSKKGQYAKITLENNYDFIEVVFFPDYWKERRDILLNSKKTLLVLNGCVRFDSWKKKNTITIMDCSEIIQLNIV</sequence>
<keyword evidence="5" id="KW-0239">DNA-directed DNA polymerase</keyword>
<dbReference type="SMART" id="SM00481">
    <property type="entry name" value="POLIIIAc"/>
    <property type="match status" value="1"/>
</dbReference>
<dbReference type="InterPro" id="IPR040982">
    <property type="entry name" value="DNA_pol3_finger"/>
</dbReference>
<dbReference type="Gene3D" id="1.10.150.870">
    <property type="match status" value="1"/>
</dbReference>
<dbReference type="InterPro" id="IPR011708">
    <property type="entry name" value="DNA_pol3_alpha_NTPase_dom"/>
</dbReference>
<evidence type="ECO:0000256" key="4">
    <source>
        <dbReference type="ARBA" id="ARBA00022705"/>
    </source>
</evidence>
<dbReference type="CDD" id="cd04485">
    <property type="entry name" value="DnaE_OBF"/>
    <property type="match status" value="1"/>
</dbReference>
<dbReference type="Pfam" id="PF07733">
    <property type="entry name" value="DNA_pol3_alpha"/>
    <property type="match status" value="1"/>
</dbReference>
<dbReference type="Pfam" id="PF17657">
    <property type="entry name" value="DNA_pol3_finger"/>
    <property type="match status" value="1"/>
</dbReference>
<dbReference type="Pfam" id="PF14579">
    <property type="entry name" value="HHH_6"/>
    <property type="match status" value="1"/>
</dbReference>
<dbReference type="EC" id="2.7.7.7" evidence="1"/>
<dbReference type="InterPro" id="IPR029460">
    <property type="entry name" value="DNAPol_HHH"/>
</dbReference>
<dbReference type="InterPro" id="IPR004013">
    <property type="entry name" value="PHP_dom"/>
</dbReference>
<reference evidence="8" key="1">
    <citation type="journal article" date="2021" name="Proc. Natl. Acad. Sci. U.S.A.">
        <title>A Catalog of Tens of Thousands of Viruses from Human Metagenomes Reveals Hidden Associations with Chronic Diseases.</title>
        <authorList>
            <person name="Tisza M.J."/>
            <person name="Buck C.B."/>
        </authorList>
    </citation>
    <scope>NUCLEOTIDE SEQUENCE</scope>
    <source>
        <strain evidence="8">Ctxc31</strain>
    </source>
</reference>
<name>A0A8S5MMK5_9CAUD</name>
<evidence type="ECO:0000256" key="1">
    <source>
        <dbReference type="ARBA" id="ARBA00012417"/>
    </source>
</evidence>
<dbReference type="PANTHER" id="PTHR32294">
    <property type="entry name" value="DNA POLYMERASE III SUBUNIT ALPHA"/>
    <property type="match status" value="1"/>
</dbReference>
<dbReference type="InterPro" id="IPR004805">
    <property type="entry name" value="DnaE2/DnaE/PolC"/>
</dbReference>
<dbReference type="GO" id="GO:0008408">
    <property type="term" value="F:3'-5' exonuclease activity"/>
    <property type="evidence" value="ECO:0007669"/>
    <property type="project" value="InterPro"/>
</dbReference>
<dbReference type="EMBL" id="BK014938">
    <property type="protein sequence ID" value="DAD83464.1"/>
    <property type="molecule type" value="Genomic_DNA"/>
</dbReference>
<evidence type="ECO:0000256" key="3">
    <source>
        <dbReference type="ARBA" id="ARBA00022695"/>
    </source>
</evidence>
<keyword evidence="4" id="KW-0235">DNA replication</keyword>
<dbReference type="InterPro" id="IPR041931">
    <property type="entry name" value="DNA_pol3_alpha_thumb_dom"/>
</dbReference>
<dbReference type="NCBIfam" id="TIGR00594">
    <property type="entry name" value="polc"/>
    <property type="match status" value="1"/>
</dbReference>
<comment type="catalytic activity">
    <reaction evidence="6">
        <text>DNA(n) + a 2'-deoxyribonucleoside 5'-triphosphate = DNA(n+1) + diphosphate</text>
        <dbReference type="Rhea" id="RHEA:22508"/>
        <dbReference type="Rhea" id="RHEA-COMP:17339"/>
        <dbReference type="Rhea" id="RHEA-COMP:17340"/>
        <dbReference type="ChEBI" id="CHEBI:33019"/>
        <dbReference type="ChEBI" id="CHEBI:61560"/>
        <dbReference type="ChEBI" id="CHEBI:173112"/>
        <dbReference type="EC" id="2.7.7.7"/>
    </reaction>
</comment>
<evidence type="ECO:0000256" key="5">
    <source>
        <dbReference type="ARBA" id="ARBA00022932"/>
    </source>
</evidence>
<protein>
    <recommendedName>
        <fullName evidence="1">DNA-directed DNA polymerase</fullName>
        <ecNumber evidence="1">2.7.7.7</ecNumber>
    </recommendedName>
</protein>
<keyword evidence="3" id="KW-0548">Nucleotidyltransferase</keyword>
<dbReference type="Gene3D" id="3.20.20.140">
    <property type="entry name" value="Metal-dependent hydrolases"/>
    <property type="match status" value="1"/>
</dbReference>
<dbReference type="Gene3D" id="1.10.10.1600">
    <property type="entry name" value="Bacterial DNA polymerase III alpha subunit, thumb domain"/>
    <property type="match status" value="1"/>
</dbReference>
<dbReference type="InterPro" id="IPR003141">
    <property type="entry name" value="Pol/His_phosphatase_N"/>
</dbReference>
<dbReference type="Pfam" id="PF02811">
    <property type="entry name" value="PHP"/>
    <property type="match status" value="1"/>
</dbReference>
<evidence type="ECO:0000256" key="6">
    <source>
        <dbReference type="ARBA" id="ARBA00049244"/>
    </source>
</evidence>
<dbReference type="GO" id="GO:0006260">
    <property type="term" value="P:DNA replication"/>
    <property type="evidence" value="ECO:0007669"/>
    <property type="project" value="UniProtKB-KW"/>
</dbReference>